<sequence>MKCMDSDKKVSETQSNKNEVDRKAKHTIPFQTFLVFHPSMSRKSFIARGNAKLYLILSILVVRGIMPLDAIGDTDIDVPLHIFWRSKELPGSAKSVTLSAQKTSASQNYSLCPKVQCNATPEYATESFVLHISGAMKQPVQNIIHRLTSFPHFPPNYSNKTGKQIGNKGEQRKTASDKDVGNRKTNVVKVLKGRTIYPLWSTKPRITTIFKHCHECCIIFFIANLDNAIALATPSNSSRKSAPRRVFPLAEELRDGVANALIFPSVSRPVLSFVSSKRSPSFAVRFNRNVVLHAPVDEIPAAHISLAINPGSTAYDADLLNEYSPRLRGIPLLWILQYTAPIPIESGAIFDYHSLTANQSKKKNALIDCQEKLNHVAENYVHVSIINFPRW</sequence>
<organism evidence="2 3">
    <name type="scientific">Ascaris lumbricoides</name>
    <name type="common">Giant roundworm</name>
    <dbReference type="NCBI Taxonomy" id="6252"/>
    <lineage>
        <taxon>Eukaryota</taxon>
        <taxon>Metazoa</taxon>
        <taxon>Ecdysozoa</taxon>
        <taxon>Nematoda</taxon>
        <taxon>Chromadorea</taxon>
        <taxon>Rhabditida</taxon>
        <taxon>Spirurina</taxon>
        <taxon>Ascaridomorpha</taxon>
        <taxon>Ascaridoidea</taxon>
        <taxon>Ascarididae</taxon>
        <taxon>Ascaris</taxon>
    </lineage>
</organism>
<feature type="compositionally biased region" description="Basic and acidic residues" evidence="1">
    <location>
        <begin position="1"/>
        <end position="11"/>
    </location>
</feature>
<accession>A0A0M3HNT1</accession>
<dbReference type="Proteomes" id="UP000036681">
    <property type="component" value="Unplaced"/>
</dbReference>
<name>A0A0M3HNT1_ASCLU</name>
<feature type="compositionally biased region" description="Basic and acidic residues" evidence="1">
    <location>
        <begin position="169"/>
        <end position="181"/>
    </location>
</feature>
<dbReference type="AlphaFoldDB" id="A0A0M3HNT1"/>
<evidence type="ECO:0000313" key="3">
    <source>
        <dbReference type="WBParaSite" id="ALUE_0000341301-mRNA-1"/>
    </source>
</evidence>
<protein>
    <submittedName>
        <fullName evidence="3">Glyco_tran_10_N domain-containing protein</fullName>
    </submittedName>
</protein>
<feature type="region of interest" description="Disordered" evidence="1">
    <location>
        <begin position="1"/>
        <end position="23"/>
    </location>
</feature>
<proteinExistence type="predicted"/>
<dbReference type="WBParaSite" id="ALUE_0000341301-mRNA-1">
    <property type="protein sequence ID" value="ALUE_0000341301-mRNA-1"/>
    <property type="gene ID" value="ALUE_0000341301"/>
</dbReference>
<reference evidence="3" key="1">
    <citation type="submission" date="2017-02" db="UniProtKB">
        <authorList>
            <consortium name="WormBaseParasite"/>
        </authorList>
    </citation>
    <scope>IDENTIFICATION</scope>
</reference>
<evidence type="ECO:0000313" key="2">
    <source>
        <dbReference type="Proteomes" id="UP000036681"/>
    </source>
</evidence>
<keyword evidence="2" id="KW-1185">Reference proteome</keyword>
<evidence type="ECO:0000256" key="1">
    <source>
        <dbReference type="SAM" id="MobiDB-lite"/>
    </source>
</evidence>
<feature type="region of interest" description="Disordered" evidence="1">
    <location>
        <begin position="158"/>
        <end position="181"/>
    </location>
</feature>